<feature type="compositionally biased region" description="Low complexity" evidence="2">
    <location>
        <begin position="268"/>
        <end position="289"/>
    </location>
</feature>
<keyword evidence="1" id="KW-0479">Metal-binding</keyword>
<comment type="caution">
    <text evidence="4">The sequence shown here is derived from an EMBL/GenBank/DDBJ whole genome shotgun (WGS) entry which is preliminary data.</text>
</comment>
<feature type="region of interest" description="Disordered" evidence="2">
    <location>
        <begin position="401"/>
        <end position="423"/>
    </location>
</feature>
<keyword evidence="5" id="KW-1185">Reference proteome</keyword>
<evidence type="ECO:0000259" key="3">
    <source>
        <dbReference type="PROSITE" id="PS50846"/>
    </source>
</evidence>
<dbReference type="PROSITE" id="PS50846">
    <property type="entry name" value="HMA_2"/>
    <property type="match status" value="1"/>
</dbReference>
<dbReference type="GO" id="GO:0046872">
    <property type="term" value="F:metal ion binding"/>
    <property type="evidence" value="ECO:0007669"/>
    <property type="project" value="UniProtKB-KW"/>
</dbReference>
<dbReference type="Pfam" id="PF00403">
    <property type="entry name" value="HMA"/>
    <property type="match status" value="1"/>
</dbReference>
<feature type="compositionally biased region" description="Pro residues" evidence="2">
    <location>
        <begin position="369"/>
        <end position="380"/>
    </location>
</feature>
<sequence length="543" mass="58915">MEVSAADARVRGYMSRGSYCPTKIKAMMRVMPSSIGGARFGLALPRTSILAAIHKNRQIVPCYQRQEASAPQIEAKSMEEIYDALAEHLISVLKNIEHLDSKIFTQNFTGISREMQKTSSMASESLQLQCKTLALRVSIHCQGCKKKVKKVLLGVEGVYKCDIDGRSNKATVAVTGKVSADTLVRKLRRAGKHAEQWPEEQKQQWPQEQPSGAQRPEEIKNQAAVPDGGEPAEKPASSDAAEPSDPKASTEERKNTTGEAAAPAEVGTESTNANASGSAAGDDAETGAAQQTGEPKRRRKQQQEEKAGEAIMAVAALTQASHTPHFPAAAPLHQFPQQQPVHVMSYNVARPSASGAYYAAAPTAAPASARPPPPPLPPQEHPFLYSPYYSQPPPYSYSYHHHYNGSHATPPQRSAASPATNSYGDLFSDDNANSCRVIPATTAETPKVAALLVDFRIQIVLASDVEQKANLAATFCLVKKPVGVQKSEMSSLICTPTIFFQTEKEIKRILELSANWVSTVLFLVEWPGTDKTSLTMTKDTRLR</sequence>
<feature type="compositionally biased region" description="Basic and acidic residues" evidence="2">
    <location>
        <begin position="192"/>
        <end position="202"/>
    </location>
</feature>
<dbReference type="PANTHER" id="PTHR45868">
    <property type="entry name" value="HEAVY METAL-ASSOCIATED ISOPRENYLATED PLANT PROTEIN 33-RELATED"/>
    <property type="match status" value="1"/>
</dbReference>
<evidence type="ECO:0000256" key="2">
    <source>
        <dbReference type="SAM" id="MobiDB-lite"/>
    </source>
</evidence>
<feature type="region of interest" description="Disordered" evidence="2">
    <location>
        <begin position="364"/>
        <end position="385"/>
    </location>
</feature>
<feature type="compositionally biased region" description="Basic and acidic residues" evidence="2">
    <location>
        <begin position="244"/>
        <end position="256"/>
    </location>
</feature>
<organism evidence="4 5">
    <name type="scientific">Zizania palustris</name>
    <name type="common">Northern wild rice</name>
    <dbReference type="NCBI Taxonomy" id="103762"/>
    <lineage>
        <taxon>Eukaryota</taxon>
        <taxon>Viridiplantae</taxon>
        <taxon>Streptophyta</taxon>
        <taxon>Embryophyta</taxon>
        <taxon>Tracheophyta</taxon>
        <taxon>Spermatophyta</taxon>
        <taxon>Magnoliopsida</taxon>
        <taxon>Liliopsida</taxon>
        <taxon>Poales</taxon>
        <taxon>Poaceae</taxon>
        <taxon>BOP clade</taxon>
        <taxon>Oryzoideae</taxon>
        <taxon>Oryzeae</taxon>
        <taxon>Zizaniinae</taxon>
        <taxon>Zizania</taxon>
    </lineage>
</organism>
<reference evidence="4" key="1">
    <citation type="journal article" date="2021" name="bioRxiv">
        <title>Whole Genome Assembly and Annotation of Northern Wild Rice, Zizania palustris L., Supports a Whole Genome Duplication in the Zizania Genus.</title>
        <authorList>
            <person name="Haas M."/>
            <person name="Kono T."/>
            <person name="Macchietto M."/>
            <person name="Millas R."/>
            <person name="McGilp L."/>
            <person name="Shao M."/>
            <person name="Duquette J."/>
            <person name="Hirsch C.N."/>
            <person name="Kimball J."/>
        </authorList>
    </citation>
    <scope>NUCLEOTIDE SEQUENCE</scope>
    <source>
        <tissue evidence="4">Fresh leaf tissue</tissue>
    </source>
</reference>
<dbReference type="InterPro" id="IPR006121">
    <property type="entry name" value="HMA_dom"/>
</dbReference>
<feature type="domain" description="HMA" evidence="3">
    <location>
        <begin position="130"/>
        <end position="195"/>
    </location>
</feature>
<accession>A0A8J5S350</accession>
<dbReference type="Proteomes" id="UP000729402">
    <property type="component" value="Unassembled WGS sequence"/>
</dbReference>
<proteinExistence type="predicted"/>
<evidence type="ECO:0000313" key="4">
    <source>
        <dbReference type="EMBL" id="KAG8067835.1"/>
    </source>
</evidence>
<dbReference type="PANTHER" id="PTHR45868:SF98">
    <property type="entry name" value="OS05G0368600 PROTEIN"/>
    <property type="match status" value="1"/>
</dbReference>
<reference evidence="4" key="2">
    <citation type="submission" date="2021-02" db="EMBL/GenBank/DDBJ databases">
        <authorList>
            <person name="Kimball J.A."/>
            <person name="Haas M.W."/>
            <person name="Macchietto M."/>
            <person name="Kono T."/>
            <person name="Duquette J."/>
            <person name="Shao M."/>
        </authorList>
    </citation>
    <scope>NUCLEOTIDE SEQUENCE</scope>
    <source>
        <tissue evidence="4">Fresh leaf tissue</tissue>
    </source>
</reference>
<dbReference type="EMBL" id="JAAALK010000284">
    <property type="protein sequence ID" value="KAG8067835.1"/>
    <property type="molecule type" value="Genomic_DNA"/>
</dbReference>
<dbReference type="CDD" id="cd00371">
    <property type="entry name" value="HMA"/>
    <property type="match status" value="1"/>
</dbReference>
<feature type="compositionally biased region" description="Polar residues" evidence="2">
    <location>
        <begin position="406"/>
        <end position="423"/>
    </location>
</feature>
<evidence type="ECO:0000313" key="5">
    <source>
        <dbReference type="Proteomes" id="UP000729402"/>
    </source>
</evidence>
<evidence type="ECO:0000256" key="1">
    <source>
        <dbReference type="ARBA" id="ARBA00022723"/>
    </source>
</evidence>
<dbReference type="OrthoDB" id="689350at2759"/>
<feature type="region of interest" description="Disordered" evidence="2">
    <location>
        <begin position="189"/>
        <end position="308"/>
    </location>
</feature>
<protein>
    <recommendedName>
        <fullName evidence="3">HMA domain-containing protein</fullName>
    </recommendedName>
</protein>
<name>A0A8J5S350_ZIZPA</name>
<gene>
    <name evidence="4" type="ORF">GUJ93_ZPchr0005g15846</name>
</gene>
<dbReference type="AlphaFoldDB" id="A0A8J5S350"/>